<reference evidence="1" key="1">
    <citation type="submission" date="2014-07" db="EMBL/GenBank/DDBJ databases">
        <authorList>
            <person name="Urmite Genomes Urmite Genomes"/>
        </authorList>
    </citation>
    <scope>NUCLEOTIDE SEQUENCE</scope>
    <source>
        <strain evidence="1">12M76_air</strain>
    </source>
</reference>
<dbReference type="PATRIC" id="fig|1461581.3.peg.196"/>
<dbReference type="RefSeq" id="WP_044497830.1">
    <property type="nucleotide sequence ID" value="NZ_LK391969.1"/>
</dbReference>
<accession>A0A078M3P5</accession>
<dbReference type="EMBL" id="LM997413">
    <property type="protein sequence ID" value="CEA00864.1"/>
    <property type="molecule type" value="Genomic_DNA"/>
</dbReference>
<name>A0A078M3P5_9PSED</name>
<sequence length="75" mass="8248">MQRYGNLSGESGVIAYEVSPGAIVVQFNNGWKYEYTEGSAGAAAIADMQRLARAGRGLSSYISVHVRDAYERKFR</sequence>
<gene>
    <name evidence="1" type="ORF">BN1049_00201</name>
</gene>
<protein>
    <recommendedName>
        <fullName evidence="2">KTSC domain-containing protein</fullName>
    </recommendedName>
</protein>
<evidence type="ECO:0008006" key="2">
    <source>
        <dbReference type="Google" id="ProtNLM"/>
    </source>
</evidence>
<organism evidence="1">
    <name type="scientific">Pseudomonas saudimassiliensis</name>
    <dbReference type="NCBI Taxonomy" id="1461581"/>
    <lineage>
        <taxon>Bacteria</taxon>
        <taxon>Pseudomonadati</taxon>
        <taxon>Pseudomonadota</taxon>
        <taxon>Gammaproteobacteria</taxon>
        <taxon>Pseudomonadales</taxon>
        <taxon>Pseudomonadaceae</taxon>
        <taxon>Pseudomonas</taxon>
    </lineage>
</organism>
<dbReference type="EMBL" id="LK391969">
    <property type="protein sequence ID" value="CEF25299.1"/>
    <property type="molecule type" value="Genomic_DNA"/>
</dbReference>
<proteinExistence type="predicted"/>
<dbReference type="OrthoDB" id="7775479at2"/>
<dbReference type="AlphaFoldDB" id="A0A078M3P5"/>
<evidence type="ECO:0000313" key="1">
    <source>
        <dbReference type="EMBL" id="CEA00864.1"/>
    </source>
</evidence>